<evidence type="ECO:0000313" key="1">
    <source>
        <dbReference type="EMBL" id="EJK65944.1"/>
    </source>
</evidence>
<gene>
    <name evidence="1" type="ORF">THAOC_13155</name>
</gene>
<dbReference type="Proteomes" id="UP000266841">
    <property type="component" value="Unassembled WGS sequence"/>
</dbReference>
<reference evidence="1 2" key="1">
    <citation type="journal article" date="2012" name="Genome Biol.">
        <title>Genome and low-iron response of an oceanic diatom adapted to chronic iron limitation.</title>
        <authorList>
            <person name="Lommer M."/>
            <person name="Specht M."/>
            <person name="Roy A.S."/>
            <person name="Kraemer L."/>
            <person name="Andreson R."/>
            <person name="Gutowska M.A."/>
            <person name="Wolf J."/>
            <person name="Bergner S.V."/>
            <person name="Schilhabel M.B."/>
            <person name="Klostermeier U.C."/>
            <person name="Beiko R.G."/>
            <person name="Rosenstiel P."/>
            <person name="Hippler M."/>
            <person name="Laroche J."/>
        </authorList>
    </citation>
    <scope>NUCLEOTIDE SEQUENCE [LARGE SCALE GENOMIC DNA]</scope>
    <source>
        <strain evidence="1 2">CCMP1005</strain>
    </source>
</reference>
<dbReference type="EMBL" id="AGNL01015360">
    <property type="protein sequence ID" value="EJK65944.1"/>
    <property type="molecule type" value="Genomic_DNA"/>
</dbReference>
<comment type="caution">
    <text evidence="1">The sequence shown here is derived from an EMBL/GenBank/DDBJ whole genome shotgun (WGS) entry which is preliminary data.</text>
</comment>
<organism evidence="1 2">
    <name type="scientific">Thalassiosira oceanica</name>
    <name type="common">Marine diatom</name>
    <dbReference type="NCBI Taxonomy" id="159749"/>
    <lineage>
        <taxon>Eukaryota</taxon>
        <taxon>Sar</taxon>
        <taxon>Stramenopiles</taxon>
        <taxon>Ochrophyta</taxon>
        <taxon>Bacillariophyta</taxon>
        <taxon>Coscinodiscophyceae</taxon>
        <taxon>Thalassiosirophycidae</taxon>
        <taxon>Thalassiosirales</taxon>
        <taxon>Thalassiosiraceae</taxon>
        <taxon>Thalassiosira</taxon>
    </lineage>
</organism>
<protein>
    <submittedName>
        <fullName evidence="1">Uncharacterized protein</fullName>
    </submittedName>
</protein>
<keyword evidence="2" id="KW-1185">Reference proteome</keyword>
<name>K0SLT2_THAOC</name>
<evidence type="ECO:0000313" key="2">
    <source>
        <dbReference type="Proteomes" id="UP000266841"/>
    </source>
</evidence>
<accession>K0SLT2</accession>
<proteinExistence type="predicted"/>
<feature type="non-terminal residue" evidence="1">
    <location>
        <position position="1"/>
    </location>
</feature>
<sequence>VCLFEKTPSPTCLP</sequence>